<reference evidence="1" key="1">
    <citation type="submission" date="2019-04" db="EMBL/GenBank/DDBJ databases">
        <title>Microbes associate with the intestines of laboratory mice.</title>
        <authorList>
            <person name="Navarre W."/>
            <person name="Wong E."/>
            <person name="Huang K.C."/>
            <person name="Tropini C."/>
            <person name="Ng K."/>
            <person name="Yu B."/>
        </authorList>
    </citation>
    <scope>NUCLEOTIDE SEQUENCE</scope>
    <source>
        <strain evidence="1">NM86_A22</strain>
    </source>
</reference>
<sequence>MKKSIIALAMTVAAIMPATAQKQEGLVMTPPMGWNSWNKFHTDIDEEKIKGIVDALVETGLRDAGYIYVNLDDAWHGKRDSLGWIQCDPVRFPSGMKALADYVHSKGMKFGVYSDAGEQTCAMYPGSRGHEYQDAIQYAKWGVDYLKFDWFRQDLVGAEGAYTLMRDALYSTGRPIVFSICEWGENGTRKWAPRTGHLWRTGGDIGAYFSESPCHEKPILWCIENNNTYRECAGPNAWNDPDNLEVGNGMSINQDRAHFSLWCMMAAPLILGNDVRNMTPEVLAIVSNREAIAIDQDSLGIQGLRVKNENGLQYWFKPLMNGDWAFCVLNTNKIPAQITLDWSKDFNFTDELSRRSTDFSNITYGIRNIWTGKNDGKTDKARTITVPGEDVVMYRLIR</sequence>
<keyword evidence="1" id="KW-0378">Hydrolase</keyword>
<evidence type="ECO:0000313" key="2">
    <source>
        <dbReference type="Proteomes" id="UP000305401"/>
    </source>
</evidence>
<dbReference type="EMBL" id="SSTG01000025">
    <property type="protein sequence ID" value="THG54256.1"/>
    <property type="molecule type" value="Genomic_DNA"/>
</dbReference>
<gene>
    <name evidence="1" type="ORF">E5990_03575</name>
</gene>
<evidence type="ECO:0000313" key="1">
    <source>
        <dbReference type="EMBL" id="THG54256.1"/>
    </source>
</evidence>
<protein>
    <submittedName>
        <fullName evidence="1">Glycoside hydrolase family 27 protein</fullName>
    </submittedName>
</protein>
<dbReference type="Proteomes" id="UP000305401">
    <property type="component" value="Unassembled WGS sequence"/>
</dbReference>
<organism evidence="1 2">
    <name type="scientific">Muribaculum caecicola</name>
    <dbReference type="NCBI Taxonomy" id="3038144"/>
    <lineage>
        <taxon>Bacteria</taxon>
        <taxon>Pseudomonadati</taxon>
        <taxon>Bacteroidota</taxon>
        <taxon>Bacteroidia</taxon>
        <taxon>Bacteroidales</taxon>
        <taxon>Muribaculaceae</taxon>
        <taxon>Muribaculum</taxon>
    </lineage>
</organism>
<name>A0AC61S6K4_9BACT</name>
<comment type="caution">
    <text evidence="1">The sequence shown here is derived from an EMBL/GenBank/DDBJ whole genome shotgun (WGS) entry which is preliminary data.</text>
</comment>
<proteinExistence type="predicted"/>
<keyword evidence="2" id="KW-1185">Reference proteome</keyword>
<accession>A0AC61S6K4</accession>